<organism evidence="3 4">
    <name type="scientific">Actinokineospora fastidiosa</name>
    <dbReference type="NCBI Taxonomy" id="1816"/>
    <lineage>
        <taxon>Bacteria</taxon>
        <taxon>Bacillati</taxon>
        <taxon>Actinomycetota</taxon>
        <taxon>Actinomycetes</taxon>
        <taxon>Pseudonocardiales</taxon>
        <taxon>Pseudonocardiaceae</taxon>
        <taxon>Actinokineospora</taxon>
    </lineage>
</organism>
<dbReference type="PRINTS" id="PR00081">
    <property type="entry name" value="GDHRDH"/>
</dbReference>
<dbReference type="SUPFAM" id="SSF51735">
    <property type="entry name" value="NAD(P)-binding Rossmann-fold domains"/>
    <property type="match status" value="1"/>
</dbReference>
<comment type="caution">
    <text evidence="3">The sequence shown here is derived from an EMBL/GenBank/DDBJ whole genome shotgun (WGS) entry which is preliminary data.</text>
</comment>
<dbReference type="GO" id="GO:0016616">
    <property type="term" value="F:oxidoreductase activity, acting on the CH-OH group of donors, NAD or NADP as acceptor"/>
    <property type="evidence" value="ECO:0007669"/>
    <property type="project" value="TreeGrafter"/>
</dbReference>
<dbReference type="InterPro" id="IPR036291">
    <property type="entry name" value="NAD(P)-bd_dom_sf"/>
</dbReference>
<keyword evidence="4" id="KW-1185">Reference proteome</keyword>
<dbReference type="Proteomes" id="UP000660680">
    <property type="component" value="Unassembled WGS sequence"/>
</dbReference>
<dbReference type="PANTHER" id="PTHR42760">
    <property type="entry name" value="SHORT-CHAIN DEHYDROGENASES/REDUCTASES FAMILY MEMBER"/>
    <property type="match status" value="1"/>
</dbReference>
<dbReference type="Pfam" id="PF13561">
    <property type="entry name" value="adh_short_C2"/>
    <property type="match status" value="1"/>
</dbReference>
<dbReference type="PRINTS" id="PR00080">
    <property type="entry name" value="SDRFAMILY"/>
</dbReference>
<evidence type="ECO:0000313" key="3">
    <source>
        <dbReference type="EMBL" id="GGS32501.1"/>
    </source>
</evidence>
<proteinExistence type="inferred from homology"/>
<dbReference type="PANTHER" id="PTHR42760:SF133">
    <property type="entry name" value="3-OXOACYL-[ACYL-CARRIER-PROTEIN] REDUCTASE"/>
    <property type="match status" value="1"/>
</dbReference>
<evidence type="ECO:0000313" key="4">
    <source>
        <dbReference type="Proteomes" id="UP000660680"/>
    </source>
</evidence>
<dbReference type="Gene3D" id="3.40.50.720">
    <property type="entry name" value="NAD(P)-binding Rossmann-like Domain"/>
    <property type="match status" value="1"/>
</dbReference>
<reference evidence="3" key="1">
    <citation type="journal article" date="2014" name="Int. J. Syst. Evol. Microbiol.">
        <title>Complete genome sequence of Corynebacterium casei LMG S-19264T (=DSM 44701T), isolated from a smear-ripened cheese.</title>
        <authorList>
            <consortium name="US DOE Joint Genome Institute (JGI-PGF)"/>
            <person name="Walter F."/>
            <person name="Albersmeier A."/>
            <person name="Kalinowski J."/>
            <person name="Ruckert C."/>
        </authorList>
    </citation>
    <scope>NUCLEOTIDE SEQUENCE</scope>
    <source>
        <strain evidence="3">JCM 3276</strain>
    </source>
</reference>
<gene>
    <name evidence="3" type="primary">fabG</name>
    <name evidence="3" type="ORF">GCM10010171_28080</name>
</gene>
<dbReference type="AlphaFoldDB" id="A0A918LDC0"/>
<evidence type="ECO:0000256" key="1">
    <source>
        <dbReference type="ARBA" id="ARBA00006484"/>
    </source>
</evidence>
<evidence type="ECO:0000256" key="2">
    <source>
        <dbReference type="ARBA" id="ARBA00023002"/>
    </source>
</evidence>
<keyword evidence="2" id="KW-0560">Oxidoreductase</keyword>
<dbReference type="FunFam" id="3.40.50.720:FF:000084">
    <property type="entry name" value="Short-chain dehydrogenase reductase"/>
    <property type="match status" value="1"/>
</dbReference>
<comment type="similarity">
    <text evidence="1">Belongs to the short-chain dehydrogenases/reductases (SDR) family.</text>
</comment>
<dbReference type="RefSeq" id="WP_189210846.1">
    <property type="nucleotide sequence ID" value="NZ_BMRB01000002.1"/>
</dbReference>
<protein>
    <submittedName>
        <fullName evidence="3">3-oxoacyl-ACP reductase</fullName>
    </submittedName>
</protein>
<dbReference type="InterPro" id="IPR002347">
    <property type="entry name" value="SDR_fam"/>
</dbReference>
<dbReference type="EMBL" id="BMRB01000002">
    <property type="protein sequence ID" value="GGS32501.1"/>
    <property type="molecule type" value="Genomic_DNA"/>
</dbReference>
<name>A0A918LDC0_9PSEU</name>
<sequence>MDLNLSGKTAVVTGGSKGIGLATVRLLVDEGVTVVSGSRTVTPELKETGAIPITVDLSTPDGPATLVGQALAELGGIDILVNNVGVGSTDEISQGALTSLLDLPESAWHRTFELHFYSALRAVRAALPSLVERGGVVVNVSSIAARDITTGPFDYAVAKAALNAFTKVVARQYGPQGVRALTVSPGPVNTGVWTDDDGLIARLAREQGRGHAEFAAETIANLGAATGRITTPEEVARLIAFAASPNNLTGAEFIIDGGVISQL</sequence>
<accession>A0A918LDC0</accession>
<reference evidence="3" key="2">
    <citation type="submission" date="2020-09" db="EMBL/GenBank/DDBJ databases">
        <authorList>
            <person name="Sun Q."/>
            <person name="Ohkuma M."/>
        </authorList>
    </citation>
    <scope>NUCLEOTIDE SEQUENCE</scope>
    <source>
        <strain evidence="3">JCM 3276</strain>
    </source>
</reference>